<organism evidence="1 2">
    <name type="scientific">Racocetra persica</name>
    <dbReference type="NCBI Taxonomy" id="160502"/>
    <lineage>
        <taxon>Eukaryota</taxon>
        <taxon>Fungi</taxon>
        <taxon>Fungi incertae sedis</taxon>
        <taxon>Mucoromycota</taxon>
        <taxon>Glomeromycotina</taxon>
        <taxon>Glomeromycetes</taxon>
        <taxon>Diversisporales</taxon>
        <taxon>Gigasporaceae</taxon>
        <taxon>Racocetra</taxon>
    </lineage>
</organism>
<dbReference type="EMBL" id="CAJVQC010085153">
    <property type="protein sequence ID" value="CAG8821655.1"/>
    <property type="molecule type" value="Genomic_DNA"/>
</dbReference>
<dbReference type="Proteomes" id="UP000789920">
    <property type="component" value="Unassembled WGS sequence"/>
</dbReference>
<name>A0ACA9S117_9GLOM</name>
<evidence type="ECO:0000313" key="2">
    <source>
        <dbReference type="Proteomes" id="UP000789920"/>
    </source>
</evidence>
<sequence length="51" mass="5954">KPSSVRRVKLACYRCRKSKRRCFGGIEGRKPCESCCISRRQEKCSLLEVFD</sequence>
<protein>
    <submittedName>
        <fullName evidence="1">24960_t:CDS:1</fullName>
    </submittedName>
</protein>
<reference evidence="1" key="1">
    <citation type="submission" date="2021-06" db="EMBL/GenBank/DDBJ databases">
        <authorList>
            <person name="Kallberg Y."/>
            <person name="Tangrot J."/>
            <person name="Rosling A."/>
        </authorList>
    </citation>
    <scope>NUCLEOTIDE SEQUENCE</scope>
    <source>
        <strain evidence="1">MA461A</strain>
    </source>
</reference>
<comment type="caution">
    <text evidence="1">The sequence shown here is derived from an EMBL/GenBank/DDBJ whole genome shotgun (WGS) entry which is preliminary data.</text>
</comment>
<feature type="non-terminal residue" evidence="1">
    <location>
        <position position="51"/>
    </location>
</feature>
<feature type="non-terminal residue" evidence="1">
    <location>
        <position position="1"/>
    </location>
</feature>
<evidence type="ECO:0000313" key="1">
    <source>
        <dbReference type="EMBL" id="CAG8821655.1"/>
    </source>
</evidence>
<gene>
    <name evidence="1" type="ORF">RPERSI_LOCUS25638</name>
</gene>
<accession>A0ACA9S117</accession>
<keyword evidence="2" id="KW-1185">Reference proteome</keyword>
<proteinExistence type="predicted"/>